<comment type="catalytic activity">
    <reaction evidence="4">
        <text>O-phospho-L-threonyl-[protein] + H2O = L-threonyl-[protein] + phosphate</text>
        <dbReference type="Rhea" id="RHEA:47004"/>
        <dbReference type="Rhea" id="RHEA-COMP:11060"/>
        <dbReference type="Rhea" id="RHEA-COMP:11605"/>
        <dbReference type="ChEBI" id="CHEBI:15377"/>
        <dbReference type="ChEBI" id="CHEBI:30013"/>
        <dbReference type="ChEBI" id="CHEBI:43474"/>
        <dbReference type="ChEBI" id="CHEBI:61977"/>
        <dbReference type="EC" id="3.1.3.16"/>
    </reaction>
</comment>
<dbReference type="Gene3D" id="3.60.21.10">
    <property type="match status" value="1"/>
</dbReference>
<dbReference type="InterPro" id="IPR029052">
    <property type="entry name" value="Metallo-depent_PP-like"/>
</dbReference>
<evidence type="ECO:0000256" key="4">
    <source>
        <dbReference type="RuleBase" id="RU004273"/>
    </source>
</evidence>
<comment type="similarity">
    <text evidence="4">Belongs to the PPP phosphatase family.</text>
</comment>
<evidence type="ECO:0000313" key="6">
    <source>
        <dbReference type="EMBL" id="KAG5178626.1"/>
    </source>
</evidence>
<evidence type="ECO:0000313" key="7">
    <source>
        <dbReference type="Proteomes" id="UP000664859"/>
    </source>
</evidence>
<keyword evidence="1" id="KW-0479">Metal-binding</keyword>
<keyword evidence="2 4" id="KW-0378">Hydrolase</keyword>
<evidence type="ECO:0000256" key="2">
    <source>
        <dbReference type="ARBA" id="ARBA00022801"/>
    </source>
</evidence>
<dbReference type="InterPro" id="IPR047129">
    <property type="entry name" value="PPA2-like"/>
</dbReference>
<dbReference type="PROSITE" id="PS00125">
    <property type="entry name" value="SER_THR_PHOSPHATASE"/>
    <property type="match status" value="1"/>
</dbReference>
<dbReference type="OrthoDB" id="1930084at2759"/>
<dbReference type="EMBL" id="JAFCMP010000514">
    <property type="protein sequence ID" value="KAG5178626.1"/>
    <property type="molecule type" value="Genomic_DNA"/>
</dbReference>
<protein>
    <recommendedName>
        <fullName evidence="4">Serine/threonine-protein phosphatase</fullName>
        <ecNumber evidence="4">3.1.3.16</ecNumber>
    </recommendedName>
</protein>
<dbReference type="InterPro" id="IPR004843">
    <property type="entry name" value="Calcineurin-like_PHP"/>
</dbReference>
<keyword evidence="7" id="KW-1185">Reference proteome</keyword>
<feature type="domain" description="Serine/threonine specific protein phosphatases" evidence="5">
    <location>
        <begin position="114"/>
        <end position="119"/>
    </location>
</feature>
<dbReference type="SUPFAM" id="SSF56300">
    <property type="entry name" value="Metallo-dependent phosphatases"/>
    <property type="match status" value="1"/>
</dbReference>
<evidence type="ECO:0000256" key="3">
    <source>
        <dbReference type="ARBA" id="ARBA00023211"/>
    </source>
</evidence>
<comment type="caution">
    <text evidence="6">The sequence shown here is derived from an EMBL/GenBank/DDBJ whole genome shotgun (WGS) entry which is preliminary data.</text>
</comment>
<dbReference type="PRINTS" id="PR00114">
    <property type="entry name" value="STPHPHTASE"/>
</dbReference>
<organism evidence="6 7">
    <name type="scientific">Tribonema minus</name>
    <dbReference type="NCBI Taxonomy" id="303371"/>
    <lineage>
        <taxon>Eukaryota</taxon>
        <taxon>Sar</taxon>
        <taxon>Stramenopiles</taxon>
        <taxon>Ochrophyta</taxon>
        <taxon>PX clade</taxon>
        <taxon>Xanthophyceae</taxon>
        <taxon>Tribonematales</taxon>
        <taxon>Tribonemataceae</taxon>
        <taxon>Tribonema</taxon>
    </lineage>
</organism>
<dbReference type="AlphaFoldDB" id="A0A835YPF4"/>
<dbReference type="EC" id="3.1.3.16" evidence="4"/>
<name>A0A835YPF4_9STRA</name>
<gene>
    <name evidence="6" type="ORF">JKP88DRAFT_183350</name>
</gene>
<dbReference type="InterPro" id="IPR006186">
    <property type="entry name" value="Ser/Thr-sp_prot-phosphatase"/>
</dbReference>
<accession>A0A835YPF4</accession>
<sequence>MNGSGEIALLDDQIEILRARGILPEKDIISLCKAAKEILAAESNVQPVKCPVTICGDIHGQFYDLLELFRIGGDCPSTNYLFMGDYVDRGYYSLEVVTLLVALKVRFRDRITILRGNHESRQITQVYGFYDECLRKYGNANVWNCFTELFDYLPMTALVEDRIFCLHGGLSPSIDTLDHARALDRLQEVPHEGPMCDLVWSDPDDRCGWGISPRGAGYTFGQDITEQFNHANGLQFIARAHQLVMEGYQWTHTRGVCTIFSAPNYCYRCGNQAAIMEVDERVANLSGDALYDHCMFTQFDPAPRDEGWRTSKRIPDYFL</sequence>
<reference evidence="6" key="1">
    <citation type="submission" date="2021-02" db="EMBL/GenBank/DDBJ databases">
        <title>First Annotated Genome of the Yellow-green Alga Tribonema minus.</title>
        <authorList>
            <person name="Mahan K.M."/>
        </authorList>
    </citation>
    <scope>NUCLEOTIDE SEQUENCE</scope>
    <source>
        <strain evidence="6">UTEX B ZZ1240</strain>
    </source>
</reference>
<dbReference type="GO" id="GO:0004722">
    <property type="term" value="F:protein serine/threonine phosphatase activity"/>
    <property type="evidence" value="ECO:0007669"/>
    <property type="project" value="UniProtKB-EC"/>
</dbReference>
<evidence type="ECO:0000259" key="5">
    <source>
        <dbReference type="PROSITE" id="PS00125"/>
    </source>
</evidence>
<keyword evidence="3" id="KW-0464">Manganese</keyword>
<dbReference type="SMART" id="SM00156">
    <property type="entry name" value="PP2Ac"/>
    <property type="match status" value="1"/>
</dbReference>
<dbReference type="PANTHER" id="PTHR45619">
    <property type="entry name" value="SERINE/THREONINE-PROTEIN PHOSPHATASE PP2A-RELATED"/>
    <property type="match status" value="1"/>
</dbReference>
<dbReference type="GO" id="GO:0046872">
    <property type="term" value="F:metal ion binding"/>
    <property type="evidence" value="ECO:0007669"/>
    <property type="project" value="UniProtKB-KW"/>
</dbReference>
<dbReference type="Proteomes" id="UP000664859">
    <property type="component" value="Unassembled WGS sequence"/>
</dbReference>
<dbReference type="CDD" id="cd07415">
    <property type="entry name" value="MPP_PP2A_PP4_PP6"/>
    <property type="match status" value="1"/>
</dbReference>
<proteinExistence type="inferred from homology"/>
<evidence type="ECO:0000256" key="1">
    <source>
        <dbReference type="ARBA" id="ARBA00022723"/>
    </source>
</evidence>
<dbReference type="Pfam" id="PF00149">
    <property type="entry name" value="Metallophos"/>
    <property type="match status" value="1"/>
</dbReference>